<dbReference type="Proteomes" id="UP001153387">
    <property type="component" value="Unassembled WGS sequence"/>
</dbReference>
<proteinExistence type="predicted"/>
<keyword evidence="2" id="KW-1185">Reference proteome</keyword>
<sequence length="48" mass="5283">MIPIDGHHAALDRGIRAYLDTDVFKLADEPTILGASPHLLYVGKVPER</sequence>
<accession>A0A9X4QM38</accession>
<organism evidence="1 2">
    <name type="scientific">Cohnella ginsengisoli</name>
    <dbReference type="NCBI Taxonomy" id="425004"/>
    <lineage>
        <taxon>Bacteria</taxon>
        <taxon>Bacillati</taxon>
        <taxon>Bacillota</taxon>
        <taxon>Bacilli</taxon>
        <taxon>Bacillales</taxon>
        <taxon>Paenibacillaceae</taxon>
        <taxon>Cohnella</taxon>
    </lineage>
</organism>
<reference evidence="1 2" key="1">
    <citation type="submission" date="2022-10" db="EMBL/GenBank/DDBJ databases">
        <title>Comparative genomic analysis of Cohnella hashimotonis sp. nov., isolated from the International Space Station.</title>
        <authorList>
            <person name="Simpson A."/>
            <person name="Venkateswaran K."/>
        </authorList>
    </citation>
    <scope>NUCLEOTIDE SEQUENCE [LARGE SCALE GENOMIC DNA]</scope>
    <source>
        <strain evidence="1 2">DSM 18997</strain>
    </source>
</reference>
<evidence type="ECO:0000313" key="2">
    <source>
        <dbReference type="Proteomes" id="UP001153387"/>
    </source>
</evidence>
<protein>
    <submittedName>
        <fullName evidence="1">Uncharacterized protein</fullName>
    </submittedName>
</protein>
<evidence type="ECO:0000313" key="1">
    <source>
        <dbReference type="EMBL" id="MDG0790747.1"/>
    </source>
</evidence>
<dbReference type="RefSeq" id="WP_277564542.1">
    <property type="nucleotide sequence ID" value="NZ_JAPDHZ010000002.1"/>
</dbReference>
<dbReference type="AlphaFoldDB" id="A0A9X4QM38"/>
<name>A0A9X4QM38_9BACL</name>
<gene>
    <name evidence="1" type="ORF">OMP38_07655</name>
</gene>
<comment type="caution">
    <text evidence="1">The sequence shown here is derived from an EMBL/GenBank/DDBJ whole genome shotgun (WGS) entry which is preliminary data.</text>
</comment>
<dbReference type="EMBL" id="JAPDHZ010000002">
    <property type="protein sequence ID" value="MDG0790747.1"/>
    <property type="molecule type" value="Genomic_DNA"/>
</dbReference>